<dbReference type="SUPFAM" id="SSF161098">
    <property type="entry name" value="MetI-like"/>
    <property type="match status" value="1"/>
</dbReference>
<evidence type="ECO:0000313" key="10">
    <source>
        <dbReference type="Proteomes" id="UP000010523"/>
    </source>
</evidence>
<sequence length="261" mass="29262">MFERKNIVPVKAVSVVSVAFILLLWEISTNLKWADSLFLPSPQSVWIAFLDLLQQGYKGASLLHHILNSLNRLFLALILALVIAVPLGILCGYSKYFRAIFDPIVEFYRPLPPLAYYALLVLWLGIDDKSKVALLFLTGFAPLFITTVFSVQKVPRDRINGALSLGASKWKVLVYIIFPTCLPDIITGFRTAIGVTYATLVAAEMVAATSGIGWMVLDASKYLRSDIVFVGIILMGTIAMLMDWIIRWFQRRQFPWVGAED</sequence>
<keyword evidence="3" id="KW-1003">Cell membrane</keyword>
<reference evidence="9 10" key="1">
    <citation type="journal article" date="2012" name="Appl. Environ. Microbiol.">
        <title>Genome Sequence of Thermotolerant Bacillus methanolicus: Features and Regulation Related to Methylotrophy and Production of L-Lysine and L-Glutamate from Methanol.</title>
        <authorList>
            <person name="Heggeset T.M."/>
            <person name="Krog A."/>
            <person name="Balzer S."/>
            <person name="Wentzel A."/>
            <person name="Ellingsen T.E."/>
            <person name="Brautaset T."/>
        </authorList>
    </citation>
    <scope>NUCLEOTIDE SEQUENCE [LARGE SCALE GENOMIC DNA]</scope>
    <source>
        <strain evidence="9 10">PB1</strain>
    </source>
</reference>
<dbReference type="EMBL" id="AFEU01000003">
    <property type="protein sequence ID" value="EIJ78313.1"/>
    <property type="molecule type" value="Genomic_DNA"/>
</dbReference>
<dbReference type="eggNOG" id="COG0600">
    <property type="taxonomic scope" value="Bacteria"/>
</dbReference>
<proteinExistence type="inferred from homology"/>
<evidence type="ECO:0000256" key="6">
    <source>
        <dbReference type="ARBA" id="ARBA00023136"/>
    </source>
</evidence>
<dbReference type="RefSeq" id="WP_004436667.1">
    <property type="nucleotide sequence ID" value="NZ_AFEU01000003.1"/>
</dbReference>
<keyword evidence="2 7" id="KW-0813">Transport</keyword>
<evidence type="ECO:0000256" key="5">
    <source>
        <dbReference type="ARBA" id="ARBA00022989"/>
    </source>
</evidence>
<dbReference type="OrthoDB" id="9804353at2"/>
<accession>I3DVP2</accession>
<dbReference type="PANTHER" id="PTHR30151:SF25">
    <property type="entry name" value="TAURINE TRANSPORT SYSTEM PERMEASE PROTEIN TAUC"/>
    <property type="match status" value="1"/>
</dbReference>
<dbReference type="STRING" id="997296.PB1_12154"/>
<evidence type="ECO:0000256" key="1">
    <source>
        <dbReference type="ARBA" id="ARBA00004651"/>
    </source>
</evidence>
<feature type="transmembrane region" description="Helical" evidence="7">
    <location>
        <begin position="7"/>
        <end position="25"/>
    </location>
</feature>
<dbReference type="PANTHER" id="PTHR30151">
    <property type="entry name" value="ALKANE SULFONATE ABC TRANSPORTER-RELATED, MEMBRANE SUBUNIT"/>
    <property type="match status" value="1"/>
</dbReference>
<evidence type="ECO:0000313" key="9">
    <source>
        <dbReference type="EMBL" id="EIJ78313.1"/>
    </source>
</evidence>
<name>I3DVP2_BACMT</name>
<dbReference type="GO" id="GO:0042918">
    <property type="term" value="P:alkanesulfonate transmembrane transport"/>
    <property type="evidence" value="ECO:0007669"/>
    <property type="project" value="UniProtKB-ARBA"/>
</dbReference>
<dbReference type="InterPro" id="IPR035906">
    <property type="entry name" value="MetI-like_sf"/>
</dbReference>
<evidence type="ECO:0000256" key="7">
    <source>
        <dbReference type="RuleBase" id="RU363032"/>
    </source>
</evidence>
<keyword evidence="5 7" id="KW-1133">Transmembrane helix</keyword>
<feature type="transmembrane region" description="Helical" evidence="7">
    <location>
        <begin position="73"/>
        <end position="95"/>
    </location>
</feature>
<organism evidence="9 10">
    <name type="scientific">Bacillus methanolicus PB1</name>
    <dbReference type="NCBI Taxonomy" id="997296"/>
    <lineage>
        <taxon>Bacteria</taxon>
        <taxon>Bacillati</taxon>
        <taxon>Bacillota</taxon>
        <taxon>Bacilli</taxon>
        <taxon>Bacillales</taxon>
        <taxon>Bacillaceae</taxon>
        <taxon>Bacillus</taxon>
    </lineage>
</organism>
<comment type="caution">
    <text evidence="9">The sequence shown here is derived from an EMBL/GenBank/DDBJ whole genome shotgun (WGS) entry which is preliminary data.</text>
</comment>
<dbReference type="CDD" id="cd06261">
    <property type="entry name" value="TM_PBP2"/>
    <property type="match status" value="1"/>
</dbReference>
<dbReference type="GO" id="GO:0010438">
    <property type="term" value="P:cellular response to sulfur starvation"/>
    <property type="evidence" value="ECO:0007669"/>
    <property type="project" value="TreeGrafter"/>
</dbReference>
<evidence type="ECO:0000256" key="3">
    <source>
        <dbReference type="ARBA" id="ARBA00022475"/>
    </source>
</evidence>
<feature type="domain" description="ABC transmembrane type-1" evidence="8">
    <location>
        <begin position="66"/>
        <end position="246"/>
    </location>
</feature>
<dbReference type="GO" id="GO:0005886">
    <property type="term" value="C:plasma membrane"/>
    <property type="evidence" value="ECO:0007669"/>
    <property type="project" value="UniProtKB-SubCell"/>
</dbReference>
<keyword evidence="4 7" id="KW-0812">Transmembrane</keyword>
<evidence type="ECO:0000256" key="4">
    <source>
        <dbReference type="ARBA" id="ARBA00022692"/>
    </source>
</evidence>
<dbReference type="InterPro" id="IPR000515">
    <property type="entry name" value="MetI-like"/>
</dbReference>
<comment type="similarity">
    <text evidence="7">Belongs to the binding-protein-dependent transport system permease family.</text>
</comment>
<keyword evidence="10" id="KW-1185">Reference proteome</keyword>
<feature type="transmembrane region" description="Helical" evidence="7">
    <location>
        <begin position="107"/>
        <end position="126"/>
    </location>
</feature>
<dbReference type="PROSITE" id="PS50928">
    <property type="entry name" value="ABC_TM1"/>
    <property type="match status" value="1"/>
</dbReference>
<feature type="transmembrane region" description="Helical" evidence="7">
    <location>
        <begin position="195"/>
        <end position="215"/>
    </location>
</feature>
<dbReference type="AlphaFoldDB" id="I3DVP2"/>
<comment type="subcellular location">
    <subcellularLocation>
        <location evidence="1 7">Cell membrane</location>
        <topology evidence="1 7">Multi-pass membrane protein</topology>
    </subcellularLocation>
</comment>
<feature type="transmembrane region" description="Helical" evidence="7">
    <location>
        <begin position="132"/>
        <end position="151"/>
    </location>
</feature>
<keyword evidence="6 7" id="KW-0472">Membrane</keyword>
<dbReference type="Proteomes" id="UP000010523">
    <property type="component" value="Unassembled WGS sequence"/>
</dbReference>
<dbReference type="PATRIC" id="fig|997296.3.peg.2562"/>
<evidence type="ECO:0000259" key="8">
    <source>
        <dbReference type="PROSITE" id="PS50928"/>
    </source>
</evidence>
<gene>
    <name evidence="9" type="ORF">PB1_12154</name>
</gene>
<protein>
    <submittedName>
        <fullName evidence="9">Binding-protein-dependent transport systems inner membrane component</fullName>
    </submittedName>
</protein>
<feature type="transmembrane region" description="Helical" evidence="7">
    <location>
        <begin position="227"/>
        <end position="246"/>
    </location>
</feature>
<evidence type="ECO:0000256" key="2">
    <source>
        <dbReference type="ARBA" id="ARBA00022448"/>
    </source>
</evidence>
<dbReference type="Pfam" id="PF00528">
    <property type="entry name" value="BPD_transp_1"/>
    <property type="match status" value="1"/>
</dbReference>
<dbReference type="FunFam" id="1.10.3720.10:FF:000003">
    <property type="entry name" value="Aliphatic sulfonate ABC transporter permease"/>
    <property type="match status" value="1"/>
</dbReference>
<dbReference type="Gene3D" id="1.10.3720.10">
    <property type="entry name" value="MetI-like"/>
    <property type="match status" value="1"/>
</dbReference>